<sequence length="208" mass="21108">MVSTPDPRPPLVAAHTSAPAPAPAPSASEVVLGLPVRIVGRGDAATNPDKPAPRLDDTPVGTLPSSRTQLVGASKTTPPSPILPIIEPQAPHASALLATTSEGGAVSPPEARPSAAWTHHILYRSVAPGAPALAPTAATCADDNDSDIEAAAAPAPRPPPVRRPGGHIVHTRSDSPEHSGTCVYSAISDAAGTYFSVPRKYDDLGFCA</sequence>
<name>A0A9W7D846_9STRA</name>
<gene>
    <name evidence="2" type="ORF">Pfra01_002787700</name>
</gene>
<evidence type="ECO:0000313" key="3">
    <source>
        <dbReference type="Proteomes" id="UP001165121"/>
    </source>
</evidence>
<comment type="caution">
    <text evidence="2">The sequence shown here is derived from an EMBL/GenBank/DDBJ whole genome shotgun (WGS) entry which is preliminary data.</text>
</comment>
<feature type="region of interest" description="Disordered" evidence="1">
    <location>
        <begin position="1"/>
        <end position="27"/>
    </location>
</feature>
<dbReference type="AlphaFoldDB" id="A0A9W7D846"/>
<dbReference type="Proteomes" id="UP001165121">
    <property type="component" value="Unassembled WGS sequence"/>
</dbReference>
<feature type="compositionally biased region" description="Pro residues" evidence="1">
    <location>
        <begin position="1"/>
        <end position="10"/>
    </location>
</feature>
<evidence type="ECO:0000256" key="1">
    <source>
        <dbReference type="SAM" id="MobiDB-lite"/>
    </source>
</evidence>
<proteinExistence type="predicted"/>
<feature type="compositionally biased region" description="Polar residues" evidence="1">
    <location>
        <begin position="63"/>
        <end position="77"/>
    </location>
</feature>
<reference evidence="2" key="1">
    <citation type="submission" date="2023-04" db="EMBL/GenBank/DDBJ databases">
        <title>Phytophthora fragariaefolia NBRC 109709.</title>
        <authorList>
            <person name="Ichikawa N."/>
            <person name="Sato H."/>
            <person name="Tonouchi N."/>
        </authorList>
    </citation>
    <scope>NUCLEOTIDE SEQUENCE</scope>
    <source>
        <strain evidence="2">NBRC 109709</strain>
    </source>
</reference>
<keyword evidence="3" id="KW-1185">Reference proteome</keyword>
<dbReference type="EMBL" id="BSXT01007532">
    <property type="protein sequence ID" value="GMF63892.1"/>
    <property type="molecule type" value="Genomic_DNA"/>
</dbReference>
<organism evidence="2 3">
    <name type="scientific">Phytophthora fragariaefolia</name>
    <dbReference type="NCBI Taxonomy" id="1490495"/>
    <lineage>
        <taxon>Eukaryota</taxon>
        <taxon>Sar</taxon>
        <taxon>Stramenopiles</taxon>
        <taxon>Oomycota</taxon>
        <taxon>Peronosporomycetes</taxon>
        <taxon>Peronosporales</taxon>
        <taxon>Peronosporaceae</taxon>
        <taxon>Phytophthora</taxon>
    </lineage>
</organism>
<accession>A0A9W7D846</accession>
<protein>
    <submittedName>
        <fullName evidence="2">Unnamed protein product</fullName>
    </submittedName>
</protein>
<feature type="region of interest" description="Disordered" evidence="1">
    <location>
        <begin position="41"/>
        <end position="80"/>
    </location>
</feature>
<evidence type="ECO:0000313" key="2">
    <source>
        <dbReference type="EMBL" id="GMF63892.1"/>
    </source>
</evidence>